<dbReference type="Gene3D" id="3.50.50.60">
    <property type="entry name" value="FAD/NAD(P)-binding domain"/>
    <property type="match status" value="1"/>
</dbReference>
<dbReference type="SUPFAM" id="SSF51905">
    <property type="entry name" value="FAD/NAD(P)-binding domain"/>
    <property type="match status" value="1"/>
</dbReference>
<dbReference type="InterPro" id="IPR003953">
    <property type="entry name" value="FAD-dep_OxRdtase_2_FAD-bd"/>
</dbReference>
<dbReference type="EMBL" id="CP096659">
    <property type="protein sequence ID" value="UPV74523.1"/>
    <property type="molecule type" value="Genomic_DNA"/>
</dbReference>
<dbReference type="GO" id="GO:0016491">
    <property type="term" value="F:oxidoreductase activity"/>
    <property type="evidence" value="ECO:0007669"/>
    <property type="project" value="UniProtKB-KW"/>
</dbReference>
<sequence>MKRVDVAIVGGGPAGTSAARAAAEQGADALLVEKGVPRADREELGPDSTDAAGMLDYWVDILDVPFEEIPDHVVLRELERTEFFGPNETAVMESTGIESSYDGFGFTFDRTRMDDWFRDRAERAGAEYRVGVGVTDVTTDLTGSPTHTLQLSDGEEIVADYLVLADGPQRQVTMRALDRFSPADRPISEVLAPNEANHIAYQEYREFPEELFDPSSLKFWWGVMPGETAYPWIFPNDGTVARVGLTMPIGMNLEDVENPADYDLLREDDDAIPRPAEYVERLLDRQFGDEYDVEDFPLVEDRGKSEGTETYPISSTRPIDSPTAANIAVAGGAMGTTSAFHEGGYHVAARTGQIAGELAGKGRLGGYNDRWKDAIGEEITRNVTFADIVADYGPDDWDKTFSAASDILADEGEGGLLKYKLSSGLTGAKLVTKYKTAKRKFRNGKYVQFEESEYTV</sequence>
<dbReference type="Pfam" id="PF00890">
    <property type="entry name" value="FAD_binding_2"/>
    <property type="match status" value="1"/>
</dbReference>
<evidence type="ECO:0000256" key="1">
    <source>
        <dbReference type="ARBA" id="ARBA00022630"/>
    </source>
</evidence>
<keyword evidence="5" id="KW-1185">Reference proteome</keyword>
<name>A0A8U0HUV9_9EURY</name>
<dbReference type="PANTHER" id="PTHR42685">
    <property type="entry name" value="GERANYLGERANYL DIPHOSPHATE REDUCTASE"/>
    <property type="match status" value="1"/>
</dbReference>
<dbReference type="PRINTS" id="PR00420">
    <property type="entry name" value="RNGMNOXGNASE"/>
</dbReference>
<keyword evidence="2" id="KW-0560">Oxidoreductase</keyword>
<dbReference type="Proteomes" id="UP000830729">
    <property type="component" value="Chromosome"/>
</dbReference>
<dbReference type="PANTHER" id="PTHR42685:SF21">
    <property type="entry name" value="DEHYDROGENASE (FLAVOPROTEIN)-LIKE PROTEIN"/>
    <property type="match status" value="1"/>
</dbReference>
<gene>
    <name evidence="4" type="ORF">M0R89_00285</name>
</gene>
<organism evidence="4 5">
    <name type="scientific">Halorussus limi</name>
    <dbReference type="NCBI Taxonomy" id="2938695"/>
    <lineage>
        <taxon>Archaea</taxon>
        <taxon>Methanobacteriati</taxon>
        <taxon>Methanobacteriota</taxon>
        <taxon>Stenosarchaea group</taxon>
        <taxon>Halobacteria</taxon>
        <taxon>Halobacteriales</taxon>
        <taxon>Haladaptataceae</taxon>
        <taxon>Halorussus</taxon>
    </lineage>
</organism>
<dbReference type="GeneID" id="72183590"/>
<dbReference type="AlphaFoldDB" id="A0A8U0HUV9"/>
<accession>A0A8U0HUV9</accession>
<protein>
    <submittedName>
        <fullName evidence="4">NAD(P)/FAD-dependent oxidoreductase</fullName>
    </submittedName>
</protein>
<reference evidence="4 5" key="1">
    <citation type="submission" date="2022-04" db="EMBL/GenBank/DDBJ databases">
        <title>Diverse halophilic archaea isolated from saline environments.</title>
        <authorList>
            <person name="Cui H.-L."/>
        </authorList>
    </citation>
    <scope>NUCLEOTIDE SEQUENCE [LARGE SCALE GENOMIC DNA]</scope>
    <source>
        <strain evidence="4 5">XZYJT49</strain>
    </source>
</reference>
<keyword evidence="1" id="KW-0285">Flavoprotein</keyword>
<evidence type="ECO:0000313" key="5">
    <source>
        <dbReference type="Proteomes" id="UP000830729"/>
    </source>
</evidence>
<evidence type="ECO:0000256" key="2">
    <source>
        <dbReference type="ARBA" id="ARBA00023002"/>
    </source>
</evidence>
<evidence type="ECO:0000259" key="3">
    <source>
        <dbReference type="Pfam" id="PF00890"/>
    </source>
</evidence>
<dbReference type="RefSeq" id="WP_248650568.1">
    <property type="nucleotide sequence ID" value="NZ_CP096659.1"/>
</dbReference>
<dbReference type="KEGG" id="halx:M0R89_00285"/>
<feature type="domain" description="FAD-dependent oxidoreductase 2 FAD-binding" evidence="3">
    <location>
        <begin position="5"/>
        <end position="37"/>
    </location>
</feature>
<dbReference type="InterPro" id="IPR050407">
    <property type="entry name" value="Geranylgeranyl_reductase"/>
</dbReference>
<dbReference type="InterPro" id="IPR036188">
    <property type="entry name" value="FAD/NAD-bd_sf"/>
</dbReference>
<evidence type="ECO:0000313" key="4">
    <source>
        <dbReference type="EMBL" id="UPV74523.1"/>
    </source>
</evidence>
<proteinExistence type="predicted"/>